<keyword evidence="1" id="KW-1133">Transmembrane helix</keyword>
<dbReference type="EMBL" id="CAJOBJ010112568">
    <property type="protein sequence ID" value="CAF4638150.1"/>
    <property type="molecule type" value="Genomic_DNA"/>
</dbReference>
<accession>A0A8S2YC98</accession>
<dbReference type="Proteomes" id="UP000681720">
    <property type="component" value="Unassembled WGS sequence"/>
</dbReference>
<keyword evidence="1" id="KW-0472">Membrane</keyword>
<feature type="non-terminal residue" evidence="2">
    <location>
        <position position="42"/>
    </location>
</feature>
<evidence type="ECO:0000256" key="1">
    <source>
        <dbReference type="SAM" id="Phobius"/>
    </source>
</evidence>
<sequence length="42" mass="4474">MSVSSFSSVIGIFCAVGFILNFIFVLRKSSSSSSSSLEPLEL</sequence>
<proteinExistence type="predicted"/>
<keyword evidence="1" id="KW-0812">Transmembrane</keyword>
<dbReference type="EMBL" id="CAJOBI010171749">
    <property type="protein sequence ID" value="CAF4891924.1"/>
    <property type="molecule type" value="Genomic_DNA"/>
</dbReference>
<dbReference type="AlphaFoldDB" id="A0A8S2YC98"/>
<name>A0A8S2YC98_9BILA</name>
<evidence type="ECO:0000313" key="3">
    <source>
        <dbReference type="EMBL" id="CAF4638150.1"/>
    </source>
</evidence>
<dbReference type="Proteomes" id="UP000676336">
    <property type="component" value="Unassembled WGS sequence"/>
</dbReference>
<reference evidence="2" key="1">
    <citation type="submission" date="2021-02" db="EMBL/GenBank/DDBJ databases">
        <authorList>
            <person name="Nowell W R."/>
        </authorList>
    </citation>
    <scope>NUCLEOTIDE SEQUENCE</scope>
</reference>
<organism evidence="2 5">
    <name type="scientific">Rotaria magnacalcarata</name>
    <dbReference type="NCBI Taxonomy" id="392030"/>
    <lineage>
        <taxon>Eukaryota</taxon>
        <taxon>Metazoa</taxon>
        <taxon>Spiralia</taxon>
        <taxon>Gnathifera</taxon>
        <taxon>Rotifera</taxon>
        <taxon>Eurotatoria</taxon>
        <taxon>Bdelloidea</taxon>
        <taxon>Philodinida</taxon>
        <taxon>Philodinidae</taxon>
        <taxon>Rotaria</taxon>
    </lineage>
</organism>
<dbReference type="Proteomes" id="UP000681967">
    <property type="component" value="Unassembled WGS sequence"/>
</dbReference>
<gene>
    <name evidence="2" type="ORF">BYL167_LOCUS38024</name>
    <name evidence="3" type="ORF">GIL414_LOCUS40510</name>
    <name evidence="4" type="ORF">SMN809_LOCUS51313</name>
</gene>
<comment type="caution">
    <text evidence="2">The sequence shown here is derived from an EMBL/GenBank/DDBJ whole genome shotgun (WGS) entry which is preliminary data.</text>
</comment>
<evidence type="ECO:0000313" key="4">
    <source>
        <dbReference type="EMBL" id="CAF4891924.1"/>
    </source>
</evidence>
<evidence type="ECO:0000313" key="2">
    <source>
        <dbReference type="EMBL" id="CAF4549050.1"/>
    </source>
</evidence>
<dbReference type="EMBL" id="CAJOBH010087718">
    <property type="protein sequence ID" value="CAF4549050.1"/>
    <property type="molecule type" value="Genomic_DNA"/>
</dbReference>
<feature type="transmembrane region" description="Helical" evidence="1">
    <location>
        <begin position="6"/>
        <end position="26"/>
    </location>
</feature>
<protein>
    <submittedName>
        <fullName evidence="2">Uncharacterized protein</fullName>
    </submittedName>
</protein>
<evidence type="ECO:0000313" key="5">
    <source>
        <dbReference type="Proteomes" id="UP000681967"/>
    </source>
</evidence>